<dbReference type="InterPro" id="IPR029058">
    <property type="entry name" value="AB_hydrolase_fold"/>
</dbReference>
<evidence type="ECO:0000256" key="2">
    <source>
        <dbReference type="ARBA" id="ARBA00010701"/>
    </source>
</evidence>
<dbReference type="PANTHER" id="PTHR11610">
    <property type="entry name" value="LIPASE"/>
    <property type="match status" value="1"/>
</dbReference>
<evidence type="ECO:0000313" key="8">
    <source>
        <dbReference type="Proteomes" id="UP001652582"/>
    </source>
</evidence>
<feature type="compositionally biased region" description="Basic residues" evidence="5">
    <location>
        <begin position="362"/>
        <end position="377"/>
    </location>
</feature>
<evidence type="ECO:0000256" key="4">
    <source>
        <dbReference type="RuleBase" id="RU004262"/>
    </source>
</evidence>
<sequence>MSQWQLLARMARELGAIVALALFACVVEAQRKPIKEALFLNTDMFNSTMEDCVWRREREPCPDPNVTINLYTEAEPFKKEVDLFSEDWLRQSSWEPSHESILLIHGYAGGDDTLPIVVLRDAYLRRGGYNVFMMDWGQLSQPPCYVAAVHNLRPVARCVAEALGSLRRAGLRPDRLTCVGHSLGAHMCGILANYLNFRLNRIIGLDPARPLIRSAPALRLDPGDARAVHVLHTNAGRYGEGARLGHADFCLNGGRSQPYCEDTPNEALCSHVWSICYQAESLFRPRSAAPCGRRCSVRVPPSRSSALPVPLGQPAPMTASGAYCVEDFTTPFCPSSSGLAEGDARCCLDKQYAAAATTVRPPRTRPRPGARLRARRRNQYERDVTLDERRRKQYERDVTLDINDHATFSFNATDWNLF</sequence>
<dbReference type="GeneID" id="112053247"/>
<feature type="signal peptide" evidence="6">
    <location>
        <begin position="1"/>
        <end position="29"/>
    </location>
</feature>
<name>A0ABM3LJR1_BICAN</name>
<dbReference type="Proteomes" id="UP001652582">
    <property type="component" value="Chromosome 9"/>
</dbReference>
<evidence type="ECO:0000256" key="5">
    <source>
        <dbReference type="SAM" id="MobiDB-lite"/>
    </source>
</evidence>
<dbReference type="PANTHER" id="PTHR11610:SF172">
    <property type="entry name" value="LIPASE MEMBER H-A-LIKE PROTEIN"/>
    <property type="match status" value="1"/>
</dbReference>
<dbReference type="Gene3D" id="3.40.50.1820">
    <property type="entry name" value="alpha/beta hydrolase"/>
    <property type="match status" value="1"/>
</dbReference>
<dbReference type="PRINTS" id="PR00821">
    <property type="entry name" value="TAGLIPASE"/>
</dbReference>
<comment type="similarity">
    <text evidence="2 4">Belongs to the AB hydrolase superfamily. Lipase family.</text>
</comment>
<accession>A0ABM3LJR1</accession>
<protein>
    <submittedName>
        <fullName evidence="9">Pancreatic triacylglycerol lipase-like isoform X1</fullName>
    </submittedName>
</protein>
<evidence type="ECO:0000256" key="1">
    <source>
        <dbReference type="ARBA" id="ARBA00004613"/>
    </source>
</evidence>
<feature type="chain" id="PRO_5046176920" evidence="6">
    <location>
        <begin position="30"/>
        <end position="418"/>
    </location>
</feature>
<evidence type="ECO:0000313" key="9">
    <source>
        <dbReference type="RefSeq" id="XP_052739297.1"/>
    </source>
</evidence>
<reference evidence="9" key="1">
    <citation type="submission" date="2025-08" db="UniProtKB">
        <authorList>
            <consortium name="RefSeq"/>
        </authorList>
    </citation>
    <scope>IDENTIFICATION</scope>
</reference>
<proteinExistence type="inferred from homology"/>
<evidence type="ECO:0000256" key="3">
    <source>
        <dbReference type="ARBA" id="ARBA00022525"/>
    </source>
</evidence>
<keyword evidence="6" id="KW-0732">Signal</keyword>
<dbReference type="Pfam" id="PF00151">
    <property type="entry name" value="Lipase"/>
    <property type="match status" value="1"/>
</dbReference>
<gene>
    <name evidence="9" type="primary">LOC112053247</name>
</gene>
<organism evidence="8 9">
    <name type="scientific">Bicyclus anynana</name>
    <name type="common">Squinting bush brown butterfly</name>
    <dbReference type="NCBI Taxonomy" id="110368"/>
    <lineage>
        <taxon>Eukaryota</taxon>
        <taxon>Metazoa</taxon>
        <taxon>Ecdysozoa</taxon>
        <taxon>Arthropoda</taxon>
        <taxon>Hexapoda</taxon>
        <taxon>Insecta</taxon>
        <taxon>Pterygota</taxon>
        <taxon>Neoptera</taxon>
        <taxon>Endopterygota</taxon>
        <taxon>Lepidoptera</taxon>
        <taxon>Glossata</taxon>
        <taxon>Ditrysia</taxon>
        <taxon>Papilionoidea</taxon>
        <taxon>Nymphalidae</taxon>
        <taxon>Satyrinae</taxon>
        <taxon>Satyrini</taxon>
        <taxon>Mycalesina</taxon>
        <taxon>Bicyclus</taxon>
    </lineage>
</organism>
<keyword evidence="3" id="KW-0964">Secreted</keyword>
<feature type="region of interest" description="Disordered" evidence="5">
    <location>
        <begin position="359"/>
        <end position="382"/>
    </location>
</feature>
<keyword evidence="8" id="KW-1185">Reference proteome</keyword>
<dbReference type="InterPro" id="IPR013818">
    <property type="entry name" value="Lipase"/>
</dbReference>
<comment type="subcellular location">
    <subcellularLocation>
        <location evidence="1">Secreted</location>
    </subcellularLocation>
</comment>
<evidence type="ECO:0000256" key="6">
    <source>
        <dbReference type="SAM" id="SignalP"/>
    </source>
</evidence>
<evidence type="ECO:0000259" key="7">
    <source>
        <dbReference type="Pfam" id="PF00151"/>
    </source>
</evidence>
<dbReference type="RefSeq" id="XP_052739297.1">
    <property type="nucleotide sequence ID" value="XM_052883337.1"/>
</dbReference>
<dbReference type="InterPro" id="IPR000734">
    <property type="entry name" value="TAG_lipase"/>
</dbReference>
<feature type="domain" description="Lipase" evidence="7">
    <location>
        <begin position="59"/>
        <end position="264"/>
    </location>
</feature>
<dbReference type="SUPFAM" id="SSF53474">
    <property type="entry name" value="alpha/beta-Hydrolases"/>
    <property type="match status" value="1"/>
</dbReference>